<dbReference type="InParanoid" id="A0A1B7MQS1"/>
<gene>
    <name evidence="1" type="ORF">K503DRAFT_406076</name>
</gene>
<dbReference type="Proteomes" id="UP000092154">
    <property type="component" value="Unassembled WGS sequence"/>
</dbReference>
<protein>
    <submittedName>
        <fullName evidence="1">Uncharacterized protein</fullName>
    </submittedName>
</protein>
<evidence type="ECO:0000313" key="2">
    <source>
        <dbReference type="Proteomes" id="UP000092154"/>
    </source>
</evidence>
<sequence length="248" mass="27217">MNIQCVANETAVATFSKISLATYSRLLVTKSAAMSHLRHTLVTFVIAIQVSLALQCNFKMSDYALPYPPSPINFSGSNQPGLNAPCRHLPAPKRDTPALKHALPVIHYPPSIEAHPFYTTPQLHSRSLTTSLRICKCRLKTPSSWSHSSPFPMRRLSPSCIRSASHCDSFVSSLPWLTSLVALQRASRLTSLSCGATITPRSSSSAAVHWVPLLRSSNKPCSLFLQSTRLEPLLGRVRSHSNILLSPH</sequence>
<accession>A0A1B7MQS1</accession>
<reference evidence="1 2" key="1">
    <citation type="submission" date="2016-06" db="EMBL/GenBank/DDBJ databases">
        <title>Comparative genomics of the ectomycorrhizal sister species Rhizopogon vinicolor and Rhizopogon vesiculosus (Basidiomycota: Boletales) reveals a divergence of the mating type B locus.</title>
        <authorList>
            <consortium name="DOE Joint Genome Institute"/>
            <person name="Mujic A.B."/>
            <person name="Kuo A."/>
            <person name="Tritt A."/>
            <person name="Lipzen A."/>
            <person name="Chen C."/>
            <person name="Johnson J."/>
            <person name="Sharma A."/>
            <person name="Barry K."/>
            <person name="Grigoriev I.V."/>
            <person name="Spatafora J.W."/>
        </authorList>
    </citation>
    <scope>NUCLEOTIDE SEQUENCE [LARGE SCALE GENOMIC DNA]</scope>
    <source>
        <strain evidence="1 2">AM-OR11-026</strain>
    </source>
</reference>
<dbReference type="AlphaFoldDB" id="A0A1B7MQS1"/>
<dbReference type="EMBL" id="KV448550">
    <property type="protein sequence ID" value="OAX34938.1"/>
    <property type="molecule type" value="Genomic_DNA"/>
</dbReference>
<evidence type="ECO:0000313" key="1">
    <source>
        <dbReference type="EMBL" id="OAX34938.1"/>
    </source>
</evidence>
<organism evidence="1 2">
    <name type="scientific">Rhizopogon vinicolor AM-OR11-026</name>
    <dbReference type="NCBI Taxonomy" id="1314800"/>
    <lineage>
        <taxon>Eukaryota</taxon>
        <taxon>Fungi</taxon>
        <taxon>Dikarya</taxon>
        <taxon>Basidiomycota</taxon>
        <taxon>Agaricomycotina</taxon>
        <taxon>Agaricomycetes</taxon>
        <taxon>Agaricomycetidae</taxon>
        <taxon>Boletales</taxon>
        <taxon>Suillineae</taxon>
        <taxon>Rhizopogonaceae</taxon>
        <taxon>Rhizopogon</taxon>
    </lineage>
</organism>
<keyword evidence="2" id="KW-1185">Reference proteome</keyword>
<name>A0A1B7MQS1_9AGAM</name>
<proteinExistence type="predicted"/>